<proteinExistence type="predicted"/>
<dbReference type="Proteomes" id="UP001194696">
    <property type="component" value="Unassembled WGS sequence"/>
</dbReference>
<feature type="region of interest" description="Disordered" evidence="1">
    <location>
        <begin position="1"/>
        <end position="58"/>
    </location>
</feature>
<comment type="caution">
    <text evidence="3">The sequence shown here is derived from an EMBL/GenBank/DDBJ whole genome shotgun (WGS) entry which is preliminary data.</text>
</comment>
<keyword evidence="4" id="KW-1185">Reference proteome</keyword>
<sequence>MNINAGLIRTVAGEPNQVNLGHHNDTLTQQQRLQPHPPQPELNPQKPLPEQQEHGQHDLQFQKSPATAGSLQQLRQTASTASTMPPEIIQLIVNYLDNRHLVKVITLNWTWAHLAAPQLWRQIDYTVQSSRIYFLITKSVAPPSPDKAPSTNVFPPPVQPSGADILPLPDSMPRTRLSSSPSQAGTGFTSAPSNQFGEAVSEPRPPPLRRRRSYPWPTLLPYHTMVHTLKVKLSTADMVQDLLELIPCCTELQSFALESAIPTEDLLIRGVISSACNDALDPLNHASRSTTPHHHSMSSSSSASLTSLALGTQTCHTHSYSLRLDPYNRSMTPTAGLQEADNETIMASSTSQSGKLFKLLSQSCPKLEKIWFSGFHPVSVLGAPTDLRPRSTQEHRLSTPPAETLAFQPPVASEAPFQTTSSSMGATVLQSMSSATDPSLPPIPPVPGINAAVALPASTSPKIVAAANSHSHLQSKIHSVQFVNCNLPPQYLLTMIQHSLPNLTELSLTQCWQGNPLTGTFLSSVSKICPGLKELTLHATQNHRDSVTSENLLQLLQGLEGKPKEKDDGHFYHRFTGRRQPPAAGAGTSLADFPLGTFRKSSYTTTPSISSTAATIGSSSHASLSNSGSSSSSSSITGSSLSSLPSPSSTASSYLANGNITNQGSVSNSYLSAQASSYQEQQQNYDQGAHGSARPGSDLESISVWVTHSTFDQAIAAELANRARHPRLKRVEFGSEDAFDMGADLIRQLGEQRMELSVTWVNYGDTGDDRDD</sequence>
<dbReference type="InterPro" id="IPR001810">
    <property type="entry name" value="F-box_dom"/>
</dbReference>
<feature type="domain" description="F-box" evidence="2">
    <location>
        <begin position="78"/>
        <end position="123"/>
    </location>
</feature>
<organism evidence="3 4">
    <name type="scientific">Linnemannia gamsii</name>
    <dbReference type="NCBI Taxonomy" id="64522"/>
    <lineage>
        <taxon>Eukaryota</taxon>
        <taxon>Fungi</taxon>
        <taxon>Fungi incertae sedis</taxon>
        <taxon>Mucoromycota</taxon>
        <taxon>Mortierellomycotina</taxon>
        <taxon>Mortierellomycetes</taxon>
        <taxon>Mortierellales</taxon>
        <taxon>Mortierellaceae</taxon>
        <taxon>Linnemannia</taxon>
    </lineage>
</organism>
<evidence type="ECO:0000313" key="3">
    <source>
        <dbReference type="EMBL" id="KAG0277580.1"/>
    </source>
</evidence>
<reference evidence="3 4" key="1">
    <citation type="journal article" date="2020" name="Fungal Divers.">
        <title>Resolving the Mortierellaceae phylogeny through synthesis of multi-gene phylogenetics and phylogenomics.</title>
        <authorList>
            <person name="Vandepol N."/>
            <person name="Liber J."/>
            <person name="Desiro A."/>
            <person name="Na H."/>
            <person name="Kennedy M."/>
            <person name="Barry K."/>
            <person name="Grigoriev I.V."/>
            <person name="Miller A.N."/>
            <person name="O'Donnell K."/>
            <person name="Stajich J.E."/>
            <person name="Bonito G."/>
        </authorList>
    </citation>
    <scope>NUCLEOTIDE SEQUENCE [LARGE SCALE GENOMIC DNA]</scope>
    <source>
        <strain evidence="3 4">AD045</strain>
    </source>
</reference>
<feature type="region of interest" description="Disordered" evidence="1">
    <location>
        <begin position="142"/>
        <end position="212"/>
    </location>
</feature>
<dbReference type="SUPFAM" id="SSF52047">
    <property type="entry name" value="RNI-like"/>
    <property type="match status" value="1"/>
</dbReference>
<evidence type="ECO:0000313" key="4">
    <source>
        <dbReference type="Proteomes" id="UP001194696"/>
    </source>
</evidence>
<evidence type="ECO:0000259" key="2">
    <source>
        <dbReference type="PROSITE" id="PS50181"/>
    </source>
</evidence>
<feature type="compositionally biased region" description="Polar residues" evidence="1">
    <location>
        <begin position="176"/>
        <end position="196"/>
    </location>
</feature>
<dbReference type="InterPro" id="IPR032675">
    <property type="entry name" value="LRR_dom_sf"/>
</dbReference>
<dbReference type="Gene3D" id="3.80.10.10">
    <property type="entry name" value="Ribonuclease Inhibitor"/>
    <property type="match status" value="1"/>
</dbReference>
<feature type="region of interest" description="Disordered" evidence="1">
    <location>
        <begin position="609"/>
        <end position="648"/>
    </location>
</feature>
<feature type="region of interest" description="Disordered" evidence="1">
    <location>
        <begin position="563"/>
        <end position="590"/>
    </location>
</feature>
<evidence type="ECO:0000256" key="1">
    <source>
        <dbReference type="SAM" id="MobiDB-lite"/>
    </source>
</evidence>
<feature type="region of interest" description="Disordered" evidence="1">
    <location>
        <begin position="283"/>
        <end position="302"/>
    </location>
</feature>
<accession>A0ABQ7JK41</accession>
<dbReference type="InterPro" id="IPR036047">
    <property type="entry name" value="F-box-like_dom_sf"/>
</dbReference>
<protein>
    <recommendedName>
        <fullName evidence="2">F-box domain-containing protein</fullName>
    </recommendedName>
</protein>
<feature type="compositionally biased region" description="Low complexity" evidence="1">
    <location>
        <begin position="673"/>
        <end position="685"/>
    </location>
</feature>
<dbReference type="EMBL" id="JAAAIM010001550">
    <property type="protein sequence ID" value="KAG0277580.1"/>
    <property type="molecule type" value="Genomic_DNA"/>
</dbReference>
<dbReference type="PROSITE" id="PS50181">
    <property type="entry name" value="FBOX"/>
    <property type="match status" value="1"/>
</dbReference>
<dbReference type="SUPFAM" id="SSF81383">
    <property type="entry name" value="F-box domain"/>
    <property type="match status" value="1"/>
</dbReference>
<gene>
    <name evidence="3" type="ORF">BGZ96_002815</name>
</gene>
<name>A0ABQ7JK41_9FUNG</name>
<feature type="region of interest" description="Disordered" evidence="1">
    <location>
        <begin position="673"/>
        <end position="697"/>
    </location>
</feature>